<evidence type="ECO:0000256" key="1">
    <source>
        <dbReference type="ARBA" id="ARBA00004141"/>
    </source>
</evidence>
<name>A0A9D1THH1_9FIRM</name>
<dbReference type="PANTHER" id="PTHR30474">
    <property type="entry name" value="CELL CYCLE PROTEIN"/>
    <property type="match status" value="1"/>
</dbReference>
<evidence type="ECO:0000256" key="18">
    <source>
        <dbReference type="SAM" id="Phobius"/>
    </source>
</evidence>
<keyword evidence="7 18" id="KW-1133">Transmembrane helix</keyword>
<feature type="transmembrane region" description="Helical" evidence="18">
    <location>
        <begin position="344"/>
        <end position="366"/>
    </location>
</feature>
<gene>
    <name evidence="19" type="ORF">H9746_04355</name>
</gene>
<accession>A0A9D1THH1</accession>
<evidence type="ECO:0000313" key="20">
    <source>
        <dbReference type="Proteomes" id="UP000886808"/>
    </source>
</evidence>
<comment type="catalytic activity">
    <reaction evidence="15">
        <text>[GlcNAc-(1-&gt;4)-Mur2Ac(oyl-L-Ala-gamma-D-Glu-L-Lys-D-Ala-D-Ala)](n)-di-trans,octa-cis-undecaprenyl diphosphate + beta-D-GlcNAc-(1-&gt;4)-Mur2Ac(oyl-L-Ala-gamma-D-Glu-L-Lys-D-Ala-D-Ala)-di-trans,octa-cis-undecaprenyl diphosphate = [GlcNAc-(1-&gt;4)-Mur2Ac(oyl-L-Ala-gamma-D-Glu-L-Lys-D-Ala-D-Ala)](n+1)-di-trans,octa-cis-undecaprenyl diphosphate + di-trans,octa-cis-undecaprenyl diphosphate + H(+)</text>
        <dbReference type="Rhea" id="RHEA:23708"/>
        <dbReference type="Rhea" id="RHEA-COMP:9602"/>
        <dbReference type="Rhea" id="RHEA-COMP:9603"/>
        <dbReference type="ChEBI" id="CHEBI:15378"/>
        <dbReference type="ChEBI" id="CHEBI:58405"/>
        <dbReference type="ChEBI" id="CHEBI:60033"/>
        <dbReference type="ChEBI" id="CHEBI:78435"/>
        <dbReference type="EC" id="2.4.99.28"/>
    </reaction>
</comment>
<dbReference type="GO" id="GO:0005886">
    <property type="term" value="C:plasma membrane"/>
    <property type="evidence" value="ECO:0007669"/>
    <property type="project" value="TreeGrafter"/>
</dbReference>
<evidence type="ECO:0000256" key="4">
    <source>
        <dbReference type="ARBA" id="ARBA00022692"/>
    </source>
</evidence>
<feature type="transmembrane region" description="Helical" evidence="18">
    <location>
        <begin position="312"/>
        <end position="332"/>
    </location>
</feature>
<evidence type="ECO:0000256" key="13">
    <source>
        <dbReference type="ARBA" id="ARBA00041418"/>
    </source>
</evidence>
<keyword evidence="6" id="KW-0573">Peptidoglycan synthesis</keyword>
<keyword evidence="8 18" id="KW-0472">Membrane</keyword>
<keyword evidence="5" id="KW-0133">Cell shape</keyword>
<evidence type="ECO:0000256" key="6">
    <source>
        <dbReference type="ARBA" id="ARBA00022984"/>
    </source>
</evidence>
<dbReference type="PANTHER" id="PTHR30474:SF2">
    <property type="entry name" value="PEPTIDOGLYCAN GLYCOSYLTRANSFERASE FTSW-RELATED"/>
    <property type="match status" value="1"/>
</dbReference>
<feature type="region of interest" description="Disordered" evidence="17">
    <location>
        <begin position="1"/>
        <end position="34"/>
    </location>
</feature>
<dbReference type="GO" id="GO:0015648">
    <property type="term" value="F:lipid-linked peptidoglycan transporter activity"/>
    <property type="evidence" value="ECO:0007669"/>
    <property type="project" value="TreeGrafter"/>
</dbReference>
<feature type="transmembrane region" description="Helical" evidence="18">
    <location>
        <begin position="49"/>
        <end position="69"/>
    </location>
</feature>
<reference evidence="19" key="1">
    <citation type="journal article" date="2021" name="PeerJ">
        <title>Extensive microbial diversity within the chicken gut microbiome revealed by metagenomics and culture.</title>
        <authorList>
            <person name="Gilroy R."/>
            <person name="Ravi A."/>
            <person name="Getino M."/>
            <person name="Pursley I."/>
            <person name="Horton D.L."/>
            <person name="Alikhan N.F."/>
            <person name="Baker D."/>
            <person name="Gharbi K."/>
            <person name="Hall N."/>
            <person name="Watson M."/>
            <person name="Adriaenssens E.M."/>
            <person name="Foster-Nyarko E."/>
            <person name="Jarju S."/>
            <person name="Secka A."/>
            <person name="Antonio M."/>
            <person name="Oren A."/>
            <person name="Chaudhuri R.R."/>
            <person name="La Ragione R."/>
            <person name="Hildebrand F."/>
            <person name="Pallen M.J."/>
        </authorList>
    </citation>
    <scope>NUCLEOTIDE SEQUENCE</scope>
    <source>
        <strain evidence="19">CHK193-4272</strain>
    </source>
</reference>
<comment type="caution">
    <text evidence="19">The sequence shown here is derived from an EMBL/GenBank/DDBJ whole genome shotgun (WGS) entry which is preliminary data.</text>
</comment>
<feature type="transmembrane region" description="Helical" evidence="18">
    <location>
        <begin position="181"/>
        <end position="197"/>
    </location>
</feature>
<dbReference type="InterPro" id="IPR001182">
    <property type="entry name" value="FtsW/RodA"/>
</dbReference>
<evidence type="ECO:0000256" key="15">
    <source>
        <dbReference type="ARBA" id="ARBA00049902"/>
    </source>
</evidence>
<dbReference type="Pfam" id="PF01098">
    <property type="entry name" value="FTSW_RODA_SPOVE"/>
    <property type="match status" value="1"/>
</dbReference>
<evidence type="ECO:0000256" key="9">
    <source>
        <dbReference type="ARBA" id="ARBA00032370"/>
    </source>
</evidence>
<keyword evidence="4 18" id="KW-0812">Transmembrane</keyword>
<comment type="function">
    <text evidence="16">Peptidoglycan polymerase that is essential for cell division.</text>
</comment>
<dbReference type="EMBL" id="DXIE01000028">
    <property type="protein sequence ID" value="HIV62067.1"/>
    <property type="molecule type" value="Genomic_DNA"/>
</dbReference>
<feature type="transmembrane region" description="Helical" evidence="18">
    <location>
        <begin position="225"/>
        <end position="245"/>
    </location>
</feature>
<dbReference type="EC" id="2.4.99.28" evidence="14"/>
<evidence type="ECO:0000256" key="7">
    <source>
        <dbReference type="ARBA" id="ARBA00022989"/>
    </source>
</evidence>
<dbReference type="GO" id="GO:0008360">
    <property type="term" value="P:regulation of cell shape"/>
    <property type="evidence" value="ECO:0007669"/>
    <property type="project" value="UniProtKB-KW"/>
</dbReference>
<evidence type="ECO:0000256" key="16">
    <source>
        <dbReference type="ARBA" id="ARBA00049966"/>
    </source>
</evidence>
<feature type="transmembrane region" description="Helical" evidence="18">
    <location>
        <begin position="378"/>
        <end position="399"/>
    </location>
</feature>
<proteinExistence type="inferred from homology"/>
<organism evidence="19 20">
    <name type="scientific">Candidatus Butyricicoccus avistercoris</name>
    <dbReference type="NCBI Taxonomy" id="2838518"/>
    <lineage>
        <taxon>Bacteria</taxon>
        <taxon>Bacillati</taxon>
        <taxon>Bacillota</taxon>
        <taxon>Clostridia</taxon>
        <taxon>Eubacteriales</taxon>
        <taxon>Butyricicoccaceae</taxon>
        <taxon>Butyricicoccus</taxon>
    </lineage>
</organism>
<evidence type="ECO:0000256" key="17">
    <source>
        <dbReference type="SAM" id="MobiDB-lite"/>
    </source>
</evidence>
<feature type="transmembrane region" description="Helical" evidence="18">
    <location>
        <begin position="89"/>
        <end position="109"/>
    </location>
</feature>
<evidence type="ECO:0000313" key="19">
    <source>
        <dbReference type="EMBL" id="HIV62067.1"/>
    </source>
</evidence>
<comment type="similarity">
    <text evidence="11">Belongs to the SEDS family. FtsW subfamily.</text>
</comment>
<feature type="transmembrane region" description="Helical" evidence="18">
    <location>
        <begin position="203"/>
        <end position="220"/>
    </location>
</feature>
<comment type="subcellular location">
    <subcellularLocation>
        <location evidence="1">Membrane</location>
        <topology evidence="1">Multi-pass membrane protein</topology>
    </subcellularLocation>
</comment>
<feature type="transmembrane region" description="Helical" evidence="18">
    <location>
        <begin position="153"/>
        <end position="169"/>
    </location>
</feature>
<evidence type="ECO:0000256" key="5">
    <source>
        <dbReference type="ARBA" id="ARBA00022960"/>
    </source>
</evidence>
<dbReference type="GO" id="GO:0051301">
    <property type="term" value="P:cell division"/>
    <property type="evidence" value="ECO:0007669"/>
    <property type="project" value="InterPro"/>
</dbReference>
<dbReference type="Proteomes" id="UP000886808">
    <property type="component" value="Unassembled WGS sequence"/>
</dbReference>
<evidence type="ECO:0000256" key="8">
    <source>
        <dbReference type="ARBA" id="ARBA00023136"/>
    </source>
</evidence>
<evidence type="ECO:0000256" key="10">
    <source>
        <dbReference type="ARBA" id="ARBA00033270"/>
    </source>
</evidence>
<sequence length="407" mass="45190">MPKKSSLIYEPEQTTEHSKKQRKVVKMPKPKNPSQSEIARKLQIKKIDLATLVIILVLTVVGLIALFSASYPIGLYKHNDPLKFIRNQTVFAVMGISAMLFISIIDYHIYGRFYKWIYLFGVGLLALVLLIGIEHNKATRWLAIPFVGEFQPSEITKVALIIAFSYYAAKMGDKIRTYRGLLPFIGAFAVVAGFLALQPHMSAIVIMFIISLSILFVAGIKIWYFFPIGIAGIGAFAVAYQMPIFNHVRERIAVWLDPFIDLLGTGYQAANSFVAIGSGGFWGLGLGQGRHKQLYLPEAPNDFIFSAWCEEMGFVGAVILMILFAYLIYRGYVIAKNAKDKFGCLIAVGITTQFAVQTLMNLFVVTGVMPVTGASLPLFSYGGTALIIQFCELGILLNISRTMTHKN</sequence>
<keyword evidence="2" id="KW-0328">Glycosyltransferase</keyword>
<evidence type="ECO:0000256" key="12">
    <source>
        <dbReference type="ARBA" id="ARBA00041185"/>
    </source>
</evidence>
<dbReference type="GO" id="GO:0009252">
    <property type="term" value="P:peptidoglycan biosynthetic process"/>
    <property type="evidence" value="ECO:0007669"/>
    <property type="project" value="UniProtKB-KW"/>
</dbReference>
<evidence type="ECO:0000256" key="14">
    <source>
        <dbReference type="ARBA" id="ARBA00044770"/>
    </source>
</evidence>
<evidence type="ECO:0000256" key="2">
    <source>
        <dbReference type="ARBA" id="ARBA00022676"/>
    </source>
</evidence>
<feature type="compositionally biased region" description="Basic residues" evidence="17">
    <location>
        <begin position="19"/>
        <end position="29"/>
    </location>
</feature>
<evidence type="ECO:0000256" key="11">
    <source>
        <dbReference type="ARBA" id="ARBA00038053"/>
    </source>
</evidence>
<reference evidence="19" key="2">
    <citation type="submission" date="2021-04" db="EMBL/GenBank/DDBJ databases">
        <authorList>
            <person name="Gilroy R."/>
        </authorList>
    </citation>
    <scope>NUCLEOTIDE SEQUENCE</scope>
    <source>
        <strain evidence="19">CHK193-4272</strain>
    </source>
</reference>
<keyword evidence="3" id="KW-0808">Transferase</keyword>
<dbReference type="AlphaFoldDB" id="A0A9D1THH1"/>
<protein>
    <recommendedName>
        <fullName evidence="12">Probable peptidoglycan glycosyltransferase FtsW</fullName>
        <ecNumber evidence="14">2.4.99.28</ecNumber>
    </recommendedName>
    <alternativeName>
        <fullName evidence="13">Cell division protein FtsW</fullName>
    </alternativeName>
    <alternativeName>
        <fullName evidence="10">Cell wall polymerase</fullName>
    </alternativeName>
    <alternativeName>
        <fullName evidence="9">Peptidoglycan polymerase</fullName>
    </alternativeName>
</protein>
<feature type="transmembrane region" description="Helical" evidence="18">
    <location>
        <begin position="116"/>
        <end position="133"/>
    </location>
</feature>
<dbReference type="GO" id="GO:0032153">
    <property type="term" value="C:cell division site"/>
    <property type="evidence" value="ECO:0007669"/>
    <property type="project" value="TreeGrafter"/>
</dbReference>
<dbReference type="GO" id="GO:0008955">
    <property type="term" value="F:peptidoglycan glycosyltransferase activity"/>
    <property type="evidence" value="ECO:0007669"/>
    <property type="project" value="UniProtKB-EC"/>
</dbReference>
<evidence type="ECO:0000256" key="3">
    <source>
        <dbReference type="ARBA" id="ARBA00022679"/>
    </source>
</evidence>